<accession>A0A0R3SFF2</accession>
<feature type="region of interest" description="Disordered" evidence="1">
    <location>
        <begin position="113"/>
        <end position="152"/>
    </location>
</feature>
<protein>
    <submittedName>
        <fullName evidence="6">Keratinocyte differentiation factor 1</fullName>
    </submittedName>
</protein>
<organism evidence="6">
    <name type="scientific">Hymenolepis diminuta</name>
    <name type="common">Rat tapeworm</name>
    <dbReference type="NCBI Taxonomy" id="6216"/>
    <lineage>
        <taxon>Eukaryota</taxon>
        <taxon>Metazoa</taxon>
        <taxon>Spiralia</taxon>
        <taxon>Lophotrochozoa</taxon>
        <taxon>Platyhelminthes</taxon>
        <taxon>Cestoda</taxon>
        <taxon>Eucestoda</taxon>
        <taxon>Cyclophyllidea</taxon>
        <taxon>Hymenolepididae</taxon>
        <taxon>Hymenolepis</taxon>
    </lineage>
</organism>
<gene>
    <name evidence="2" type="ORF">HDID_LOCUS3562</name>
    <name evidence="3" type="ORF">WMSIL1_LOCUS9577</name>
</gene>
<reference evidence="3 5" key="3">
    <citation type="submission" date="2019-07" db="EMBL/GenBank/DDBJ databases">
        <authorList>
            <person name="Jastrzebski P J."/>
            <person name="Paukszto L."/>
            <person name="Jastrzebski P J."/>
        </authorList>
    </citation>
    <scope>NUCLEOTIDE SEQUENCE [LARGE SCALE GENOMIC DNA]</scope>
    <source>
        <strain evidence="3 5">WMS-il1</strain>
    </source>
</reference>
<keyword evidence="5" id="KW-1185">Reference proteome</keyword>
<reference evidence="2 4" key="2">
    <citation type="submission" date="2018-11" db="EMBL/GenBank/DDBJ databases">
        <authorList>
            <consortium name="Pathogen Informatics"/>
        </authorList>
    </citation>
    <scope>NUCLEOTIDE SEQUENCE [LARGE SCALE GENOMIC DNA]</scope>
</reference>
<evidence type="ECO:0000313" key="3">
    <source>
        <dbReference type="EMBL" id="VUZ50674.1"/>
    </source>
</evidence>
<evidence type="ECO:0000313" key="6">
    <source>
        <dbReference type="WBParaSite" id="HDID_0000356401-mRNA-1"/>
    </source>
</evidence>
<name>A0A0R3SFF2_HYMDI</name>
<dbReference type="EMBL" id="UYSG01001110">
    <property type="protein sequence ID" value="VDL35106.1"/>
    <property type="molecule type" value="Genomic_DNA"/>
</dbReference>
<dbReference type="WBParaSite" id="HDID_0000356401-mRNA-1">
    <property type="protein sequence ID" value="HDID_0000356401-mRNA-1"/>
    <property type="gene ID" value="HDID_0000356401"/>
</dbReference>
<evidence type="ECO:0000313" key="2">
    <source>
        <dbReference type="EMBL" id="VDL35106.1"/>
    </source>
</evidence>
<proteinExistence type="predicted"/>
<dbReference type="AlphaFoldDB" id="A0A0R3SFF2"/>
<evidence type="ECO:0000313" key="5">
    <source>
        <dbReference type="Proteomes" id="UP000321570"/>
    </source>
</evidence>
<dbReference type="Proteomes" id="UP000274504">
    <property type="component" value="Unassembled WGS sequence"/>
</dbReference>
<dbReference type="EMBL" id="CABIJS010000388">
    <property type="protein sequence ID" value="VUZ50674.1"/>
    <property type="molecule type" value="Genomic_DNA"/>
</dbReference>
<reference evidence="6" key="1">
    <citation type="submission" date="2017-02" db="UniProtKB">
        <authorList>
            <consortium name="WormBaseParasite"/>
        </authorList>
    </citation>
    <scope>IDENTIFICATION</scope>
</reference>
<evidence type="ECO:0000313" key="4">
    <source>
        <dbReference type="Proteomes" id="UP000274504"/>
    </source>
</evidence>
<sequence>MLPNMEDWEDELTPKDIVLATTVSRKSLRRSMIPLNQIGSSIHCTPSKVAIRRKSVAVFTSSPTESPIASSSTQVLSLSFDRSSHRKGCAMALSPKESTPQPKAVISPIRASSEKMDADHNPCPSTVPLPKSPHKVSTPKTPHKSNGSPPYCESVDDVIRNYERELEEWPKFLAGLEEKAKTPFQSTLTLDEIMNDSVLKHFIELIIPDQSTWPSCFEIQLRIKRAYASIIDGLMRTKVEQENILRYLAALREIKLKELLPKLAENPNPVSIKDFAAYVPFLDETDELS</sequence>
<evidence type="ECO:0000256" key="1">
    <source>
        <dbReference type="SAM" id="MobiDB-lite"/>
    </source>
</evidence>
<dbReference type="Proteomes" id="UP000321570">
    <property type="component" value="Unassembled WGS sequence"/>
</dbReference>
<feature type="compositionally biased region" description="Polar residues" evidence="1">
    <location>
        <begin position="138"/>
        <end position="148"/>
    </location>
</feature>
<dbReference type="OrthoDB" id="6268013at2759"/>